<name>A0A674GNI1_TAEGU</name>
<dbReference type="GO" id="GO:1990830">
    <property type="term" value="P:cellular response to leukemia inhibitory factor"/>
    <property type="evidence" value="ECO:0007669"/>
    <property type="project" value="Ensembl"/>
</dbReference>
<dbReference type="GO" id="GO:0017056">
    <property type="term" value="F:structural constituent of nuclear pore"/>
    <property type="evidence" value="ECO:0007669"/>
    <property type="project" value="TreeGrafter"/>
</dbReference>
<dbReference type="GO" id="GO:0006999">
    <property type="term" value="P:nuclear pore organization"/>
    <property type="evidence" value="ECO:0007669"/>
    <property type="project" value="TreeGrafter"/>
</dbReference>
<feature type="region of interest" description="Disordered" evidence="14">
    <location>
        <begin position="223"/>
        <end position="265"/>
    </location>
</feature>
<dbReference type="SUPFAM" id="SSF54928">
    <property type="entry name" value="RNA-binding domain, RBD"/>
    <property type="match status" value="1"/>
</dbReference>
<dbReference type="GO" id="GO:0044615">
    <property type="term" value="C:nuclear pore nuclear basket"/>
    <property type="evidence" value="ECO:0007669"/>
    <property type="project" value="TreeGrafter"/>
</dbReference>
<keyword evidence="7" id="KW-0811">Translocation</keyword>
<evidence type="ECO:0000256" key="6">
    <source>
        <dbReference type="ARBA" id="ARBA00022927"/>
    </source>
</evidence>
<dbReference type="AlphaFoldDB" id="A0A674GNI1"/>
<evidence type="ECO:0000256" key="8">
    <source>
        <dbReference type="ARBA" id="ARBA00023132"/>
    </source>
</evidence>
<dbReference type="GO" id="GO:0031965">
    <property type="term" value="C:nuclear membrane"/>
    <property type="evidence" value="ECO:0007669"/>
    <property type="project" value="Ensembl"/>
</dbReference>
<dbReference type="InterPro" id="IPR012677">
    <property type="entry name" value="Nucleotide-bd_a/b_plait_sf"/>
</dbReference>
<evidence type="ECO:0000256" key="9">
    <source>
        <dbReference type="ARBA" id="ARBA00023242"/>
    </source>
</evidence>
<evidence type="ECO:0000256" key="5">
    <source>
        <dbReference type="ARBA" id="ARBA00022816"/>
    </source>
</evidence>
<dbReference type="InterPro" id="IPR035979">
    <property type="entry name" value="RBD_domain_sf"/>
</dbReference>
<evidence type="ECO:0000256" key="7">
    <source>
        <dbReference type="ARBA" id="ARBA00023010"/>
    </source>
</evidence>
<dbReference type="GO" id="GO:0006607">
    <property type="term" value="P:NLS-bearing protein import into nucleus"/>
    <property type="evidence" value="ECO:0007669"/>
    <property type="project" value="TreeGrafter"/>
</dbReference>
<gene>
    <name evidence="16" type="primary">NUP35</name>
</gene>
<sequence>MRGSGNRAACGRCPWSLPPCRRRGSSSRPCPGAGGWLRCRQPGRCLHPFPGRPCARLLRAATPREQPGTGPGNAGRGPLSCWRPAPPSGAVCHGAVRGPAGTSPRQAPTPSPDRGSARPAPPQHVMGRVGSDGAGSSVPFESARRSRRRHRLFPAVRAAMAAFAVELLPTGAEPMTLGSPTSPKQGTSAQFLPGFLMGDLPAPMTLQPRALYSPSVGVMETRSPLLAGGSPPQPVVPSHKDKGGAPPVRSIYDELSSPGLGSTPLSSRRTASFTLSLSPSSGVLPSTPGAAASSMFSPASIGQPKKTTLSPAQLDPFYTQGDSLTSEDQLDDTWVTVFGFPQASASYILLQFAQYGNILKHVMSNTGNWMHIRYQSKLQARKALSKDGRIFGESIMIGVKPCIDKSVMENFERSSTLSMSSIFTPPTKPAGTPTQPANNTARISTMRPLATAYKASTSDYQVVSDRQTPRKDESIVSKAMEYVFGW</sequence>
<keyword evidence="5 13" id="KW-0509">mRNA transport</keyword>
<feature type="region of interest" description="Disordered" evidence="14">
    <location>
        <begin position="92"/>
        <end position="148"/>
    </location>
</feature>
<feature type="compositionally biased region" description="Polar residues" evidence="14">
    <location>
        <begin position="432"/>
        <end position="443"/>
    </location>
</feature>
<evidence type="ECO:0000313" key="16">
    <source>
        <dbReference type="Ensembl" id="ENSTGUP00000024264.1"/>
    </source>
</evidence>
<keyword evidence="17" id="KW-1185">Reference proteome</keyword>
<dbReference type="InParanoid" id="A0A674GNI1"/>
<evidence type="ECO:0000256" key="4">
    <source>
        <dbReference type="ARBA" id="ARBA00022448"/>
    </source>
</evidence>
<dbReference type="GO" id="GO:0044613">
    <property type="term" value="C:nuclear pore central transport channel"/>
    <property type="evidence" value="ECO:0007669"/>
    <property type="project" value="TreeGrafter"/>
</dbReference>
<feature type="compositionally biased region" description="Low complexity" evidence="14">
    <location>
        <begin position="255"/>
        <end position="265"/>
    </location>
</feature>
<protein>
    <recommendedName>
        <fullName evidence="3">Nucleoporin NUP35</fullName>
    </recommendedName>
    <alternativeName>
        <fullName evidence="12">35 kDa nucleoporin</fullName>
    </alternativeName>
    <alternativeName>
        <fullName evidence="11">Nuclear pore complex protein Nup53</fullName>
    </alternativeName>
    <alternativeName>
        <fullName evidence="10">Nucleoporin NUP53</fullName>
    </alternativeName>
</protein>
<dbReference type="FunFam" id="3.30.70.330:FF:000095">
    <property type="entry name" value="Putative Nucleoporin NUP53"/>
    <property type="match status" value="1"/>
</dbReference>
<evidence type="ECO:0000256" key="1">
    <source>
        <dbReference type="ARBA" id="ARBA00004567"/>
    </source>
</evidence>
<evidence type="ECO:0000256" key="10">
    <source>
        <dbReference type="ARBA" id="ARBA00029997"/>
    </source>
</evidence>
<reference evidence="16" key="3">
    <citation type="submission" date="2025-09" db="UniProtKB">
        <authorList>
            <consortium name="Ensembl"/>
        </authorList>
    </citation>
    <scope>IDENTIFICATION</scope>
</reference>
<comment type="similarity">
    <text evidence="2">Belongs to the Nup35 family.</text>
</comment>
<evidence type="ECO:0000256" key="12">
    <source>
        <dbReference type="ARBA" id="ARBA00030250"/>
    </source>
</evidence>
<dbReference type="GO" id="GO:0005886">
    <property type="term" value="C:plasma membrane"/>
    <property type="evidence" value="ECO:0007669"/>
    <property type="project" value="Ensembl"/>
</dbReference>
<keyword evidence="6" id="KW-0653">Protein transport</keyword>
<comment type="subcellular location">
    <subcellularLocation>
        <location evidence="1">Nucleus</location>
        <location evidence="1">Nuclear pore complex</location>
    </subcellularLocation>
</comment>
<evidence type="ECO:0000256" key="13">
    <source>
        <dbReference type="PROSITE-ProRule" id="PRU00804"/>
    </source>
</evidence>
<dbReference type="GO" id="GO:0005543">
    <property type="term" value="F:phospholipid binding"/>
    <property type="evidence" value="ECO:0007669"/>
    <property type="project" value="TreeGrafter"/>
</dbReference>
<dbReference type="Proteomes" id="UP000007754">
    <property type="component" value="Chromosome 7"/>
</dbReference>
<dbReference type="GeneTree" id="ENSGT00390000005923"/>
<dbReference type="CDD" id="cd12722">
    <property type="entry name" value="RRM_Nup53"/>
    <property type="match status" value="1"/>
</dbReference>
<evidence type="ECO:0000313" key="17">
    <source>
        <dbReference type="Proteomes" id="UP000007754"/>
    </source>
</evidence>
<dbReference type="GO" id="GO:0005654">
    <property type="term" value="C:nucleoplasm"/>
    <property type="evidence" value="ECO:0007669"/>
    <property type="project" value="Ensembl"/>
</dbReference>
<keyword evidence="8 13" id="KW-0906">Nuclear pore complex</keyword>
<accession>A0A674GNI1</accession>
<proteinExistence type="inferred from homology"/>
<dbReference type="GO" id="GO:0051028">
    <property type="term" value="P:mRNA transport"/>
    <property type="evidence" value="ECO:0007669"/>
    <property type="project" value="UniProtKB-UniRule"/>
</dbReference>
<dbReference type="Gene3D" id="3.30.70.330">
    <property type="match status" value="1"/>
</dbReference>
<dbReference type="PROSITE" id="PS51472">
    <property type="entry name" value="RRM_NUP35"/>
    <property type="match status" value="1"/>
</dbReference>
<evidence type="ECO:0000256" key="3">
    <source>
        <dbReference type="ARBA" id="ARBA00016439"/>
    </source>
</evidence>
<reference evidence="16 17" key="1">
    <citation type="journal article" date="2010" name="Nature">
        <title>The genome of a songbird.</title>
        <authorList>
            <person name="Warren W.C."/>
            <person name="Clayton D.F."/>
            <person name="Ellegren H."/>
            <person name="Arnold A.P."/>
            <person name="Hillier L.W."/>
            <person name="Kunstner A."/>
            <person name="Searle S."/>
            <person name="White S."/>
            <person name="Vilella A.J."/>
            <person name="Fairley S."/>
            <person name="Heger A."/>
            <person name="Kong L."/>
            <person name="Ponting C.P."/>
            <person name="Jarvis E.D."/>
            <person name="Mello C.V."/>
            <person name="Minx P."/>
            <person name="Lovell P."/>
            <person name="Velho T.A."/>
            <person name="Ferris M."/>
            <person name="Balakrishnan C.N."/>
            <person name="Sinha S."/>
            <person name="Blatti C."/>
            <person name="London S.E."/>
            <person name="Li Y."/>
            <person name="Lin Y.C."/>
            <person name="George J."/>
            <person name="Sweedler J."/>
            <person name="Southey B."/>
            <person name="Gunaratne P."/>
            <person name="Watson M."/>
            <person name="Nam K."/>
            <person name="Backstrom N."/>
            <person name="Smeds L."/>
            <person name="Nabholz B."/>
            <person name="Itoh Y."/>
            <person name="Whitney O."/>
            <person name="Pfenning A.R."/>
            <person name="Howard J."/>
            <person name="Volker M."/>
            <person name="Skinner B.M."/>
            <person name="Griffin D.K."/>
            <person name="Ye L."/>
            <person name="McLaren W.M."/>
            <person name="Flicek P."/>
            <person name="Quesada V."/>
            <person name="Velasco G."/>
            <person name="Lopez-Otin C."/>
            <person name="Puente X.S."/>
            <person name="Olender T."/>
            <person name="Lancet D."/>
            <person name="Smit A.F."/>
            <person name="Hubley R."/>
            <person name="Konkel M.K."/>
            <person name="Walker J.A."/>
            <person name="Batzer M.A."/>
            <person name="Gu W."/>
            <person name="Pollock D.D."/>
            <person name="Chen L."/>
            <person name="Cheng Z."/>
            <person name="Eichler E.E."/>
            <person name="Stapley J."/>
            <person name="Slate J."/>
            <person name="Ekblom R."/>
            <person name="Birkhead T."/>
            <person name="Burke T."/>
            <person name="Burt D."/>
            <person name="Scharff C."/>
            <person name="Adam I."/>
            <person name="Richard H."/>
            <person name="Sultan M."/>
            <person name="Soldatov A."/>
            <person name="Lehrach H."/>
            <person name="Edwards S.V."/>
            <person name="Yang S.P."/>
            <person name="Li X."/>
            <person name="Graves T."/>
            <person name="Fulton L."/>
            <person name="Nelson J."/>
            <person name="Chinwalla A."/>
            <person name="Hou S."/>
            <person name="Mardis E.R."/>
            <person name="Wilson R.K."/>
        </authorList>
    </citation>
    <scope>NUCLEOTIDE SEQUENCE [LARGE SCALE GENOMIC DNA]</scope>
</reference>
<dbReference type="Pfam" id="PF05172">
    <property type="entry name" value="RRM_Nup35"/>
    <property type="match status" value="1"/>
</dbReference>
<evidence type="ECO:0000259" key="15">
    <source>
        <dbReference type="PROSITE" id="PS51472"/>
    </source>
</evidence>
<evidence type="ECO:0000256" key="14">
    <source>
        <dbReference type="SAM" id="MobiDB-lite"/>
    </source>
</evidence>
<reference evidence="16" key="2">
    <citation type="submission" date="2025-08" db="UniProtKB">
        <authorList>
            <consortium name="Ensembl"/>
        </authorList>
    </citation>
    <scope>IDENTIFICATION</scope>
</reference>
<evidence type="ECO:0000256" key="11">
    <source>
        <dbReference type="ARBA" id="ARBA00030113"/>
    </source>
</evidence>
<evidence type="ECO:0000256" key="2">
    <source>
        <dbReference type="ARBA" id="ARBA00009454"/>
    </source>
</evidence>
<keyword evidence="4 13" id="KW-0813">Transport</keyword>
<dbReference type="GO" id="GO:0003676">
    <property type="term" value="F:nucleic acid binding"/>
    <property type="evidence" value="ECO:0007669"/>
    <property type="project" value="InterPro"/>
</dbReference>
<dbReference type="Ensembl" id="ENSTGUT00000033516.1">
    <property type="protein sequence ID" value="ENSTGUP00000024264.1"/>
    <property type="gene ID" value="ENSTGUG00000011278.2"/>
</dbReference>
<feature type="region of interest" description="Disordered" evidence="14">
    <location>
        <begin position="422"/>
        <end position="443"/>
    </location>
</feature>
<dbReference type="GO" id="GO:0042802">
    <property type="term" value="F:identical protein binding"/>
    <property type="evidence" value="ECO:0007669"/>
    <property type="project" value="Ensembl"/>
</dbReference>
<dbReference type="PANTHER" id="PTHR21527">
    <property type="entry name" value="NUCLEOPORIN NUP35"/>
    <property type="match status" value="1"/>
</dbReference>
<dbReference type="PANTHER" id="PTHR21527:SF6">
    <property type="entry name" value="NUCLEOPORIN NUP35"/>
    <property type="match status" value="1"/>
</dbReference>
<dbReference type="InterPro" id="IPR007846">
    <property type="entry name" value="RRM_NUP35_dom"/>
</dbReference>
<dbReference type="OMA" id="DKENCNA"/>
<organism evidence="16 17">
    <name type="scientific">Taeniopygia guttata</name>
    <name type="common">Zebra finch</name>
    <name type="synonym">Poephila guttata</name>
    <dbReference type="NCBI Taxonomy" id="59729"/>
    <lineage>
        <taxon>Eukaryota</taxon>
        <taxon>Metazoa</taxon>
        <taxon>Chordata</taxon>
        <taxon>Craniata</taxon>
        <taxon>Vertebrata</taxon>
        <taxon>Euteleostomi</taxon>
        <taxon>Archelosauria</taxon>
        <taxon>Archosauria</taxon>
        <taxon>Dinosauria</taxon>
        <taxon>Saurischia</taxon>
        <taxon>Theropoda</taxon>
        <taxon>Coelurosauria</taxon>
        <taxon>Aves</taxon>
        <taxon>Neognathae</taxon>
        <taxon>Neoaves</taxon>
        <taxon>Telluraves</taxon>
        <taxon>Australaves</taxon>
        <taxon>Passeriformes</taxon>
        <taxon>Passeroidea</taxon>
        <taxon>Estrildidae</taxon>
        <taxon>Estrildinae</taxon>
        <taxon>Taeniopygia</taxon>
    </lineage>
</organism>
<feature type="domain" description="RRM Nup35-type" evidence="15">
    <location>
        <begin position="329"/>
        <end position="409"/>
    </location>
</feature>
<keyword evidence="9 13" id="KW-0539">Nucleus</keyword>